<organism evidence="1 2">
    <name type="scientific">Aspergillus coremiiformis</name>
    <dbReference type="NCBI Taxonomy" id="138285"/>
    <lineage>
        <taxon>Eukaryota</taxon>
        <taxon>Fungi</taxon>
        <taxon>Dikarya</taxon>
        <taxon>Ascomycota</taxon>
        <taxon>Pezizomycotina</taxon>
        <taxon>Eurotiomycetes</taxon>
        <taxon>Eurotiomycetidae</taxon>
        <taxon>Eurotiales</taxon>
        <taxon>Aspergillaceae</taxon>
        <taxon>Aspergillus</taxon>
        <taxon>Aspergillus subgen. Circumdati</taxon>
    </lineage>
</organism>
<dbReference type="EMBL" id="ML739224">
    <property type="protein sequence ID" value="KAE8350457.1"/>
    <property type="molecule type" value="Genomic_DNA"/>
</dbReference>
<dbReference type="Proteomes" id="UP000327118">
    <property type="component" value="Unassembled WGS sequence"/>
</dbReference>
<accession>A0A5N6YYD4</accession>
<dbReference type="OrthoDB" id="2537141at2759"/>
<keyword evidence="2" id="KW-1185">Reference proteome</keyword>
<protein>
    <submittedName>
        <fullName evidence="1">Uncharacterized protein</fullName>
    </submittedName>
</protein>
<name>A0A5N6YYD4_9EURO</name>
<reference evidence="2" key="1">
    <citation type="submission" date="2019-04" db="EMBL/GenBank/DDBJ databases">
        <title>Friends and foes A comparative genomics studyof 23 Aspergillus species from section Flavi.</title>
        <authorList>
            <consortium name="DOE Joint Genome Institute"/>
            <person name="Kjaerbolling I."/>
            <person name="Vesth T."/>
            <person name="Frisvad J.C."/>
            <person name="Nybo J.L."/>
            <person name="Theobald S."/>
            <person name="Kildgaard S."/>
            <person name="Isbrandt T."/>
            <person name="Kuo A."/>
            <person name="Sato A."/>
            <person name="Lyhne E.K."/>
            <person name="Kogle M.E."/>
            <person name="Wiebenga A."/>
            <person name="Kun R.S."/>
            <person name="Lubbers R.J."/>
            <person name="Makela M.R."/>
            <person name="Barry K."/>
            <person name="Chovatia M."/>
            <person name="Clum A."/>
            <person name="Daum C."/>
            <person name="Haridas S."/>
            <person name="He G."/>
            <person name="LaButti K."/>
            <person name="Lipzen A."/>
            <person name="Mondo S."/>
            <person name="Riley R."/>
            <person name="Salamov A."/>
            <person name="Simmons B.A."/>
            <person name="Magnuson J.K."/>
            <person name="Henrissat B."/>
            <person name="Mortensen U.H."/>
            <person name="Larsen T.O."/>
            <person name="Devries R.P."/>
            <person name="Grigoriev I.V."/>
            <person name="Machida M."/>
            <person name="Baker S.E."/>
            <person name="Andersen M.R."/>
        </authorList>
    </citation>
    <scope>NUCLEOTIDE SEQUENCE [LARGE SCALE GENOMIC DNA]</scope>
    <source>
        <strain evidence="2">CBS 553.77</strain>
    </source>
</reference>
<proteinExistence type="predicted"/>
<evidence type="ECO:0000313" key="2">
    <source>
        <dbReference type="Proteomes" id="UP000327118"/>
    </source>
</evidence>
<dbReference type="AlphaFoldDB" id="A0A5N6YYD4"/>
<evidence type="ECO:0000313" key="1">
    <source>
        <dbReference type="EMBL" id="KAE8350457.1"/>
    </source>
</evidence>
<gene>
    <name evidence="1" type="ORF">BDV28DRAFT_39712</name>
</gene>
<sequence length="509" mass="56901">MNLGLFQMGKTSSPVRARREADLKFSEMKFLSNGAGKSLKATSIHRGEAESRNVTCRNTTNLNTEHSLSLLDTAGEQARRWVYDGEKETISIAHADASNKHQKEGNSGLSQVTTQYTWSESVRARSELEDPFEFYTRQLLKVNLDTPKNSEKVMTEGNLDKRYWSLEELKCLLEHRKSFWDSEANDSVMSKIQGLPSNSRKRKCSLSIEQKIPAQSGKVRGNNRIRNNADQYNAIGALTRSHHGSAPALTAHPRGSEGINVDPMQMIHRQPEPASSQMYGHADIIEPSTSEYMLYPGTSSFTGSSLQFQKPKSTVQSCRTSGLSEPKISTSSAMGLDYTKSLMHYANETVPLLGGKYALIEQALSAAYDVIMHPEQDPLHRLQENQEIETAMRSDPSDVRSKLKESIFPVADDSYGSGLPEDLSWAASDTEIFLHNSHDTAEQKPHLSLTQPNRQHLIGDFPETRRSARGSPGMRVVETVFRPTMTMVSGLQEEIVSGLKGFWRQQKLY</sequence>